<dbReference type="EMBL" id="BARU01001878">
    <property type="protein sequence ID" value="GAH21724.1"/>
    <property type="molecule type" value="Genomic_DNA"/>
</dbReference>
<reference evidence="1" key="1">
    <citation type="journal article" date="2014" name="Front. Microbiol.">
        <title>High frequency of phylogenetically diverse reductive dehalogenase-homologous genes in deep subseafloor sedimentary metagenomes.</title>
        <authorList>
            <person name="Kawai M."/>
            <person name="Futagami T."/>
            <person name="Toyoda A."/>
            <person name="Takaki Y."/>
            <person name="Nishi S."/>
            <person name="Hori S."/>
            <person name="Arai W."/>
            <person name="Tsubouchi T."/>
            <person name="Morono Y."/>
            <person name="Uchiyama I."/>
            <person name="Ito T."/>
            <person name="Fujiyama A."/>
            <person name="Inagaki F."/>
            <person name="Takami H."/>
        </authorList>
    </citation>
    <scope>NUCLEOTIDE SEQUENCE</scope>
    <source>
        <strain evidence="1">Expedition CK06-06</strain>
    </source>
</reference>
<name>X1EX23_9ZZZZ</name>
<dbReference type="AlphaFoldDB" id="X1EX23"/>
<proteinExistence type="predicted"/>
<gene>
    <name evidence="1" type="ORF">S03H2_04676</name>
</gene>
<comment type="caution">
    <text evidence="1">The sequence shown here is derived from an EMBL/GenBank/DDBJ whole genome shotgun (WGS) entry which is preliminary data.</text>
</comment>
<organism evidence="1">
    <name type="scientific">marine sediment metagenome</name>
    <dbReference type="NCBI Taxonomy" id="412755"/>
    <lineage>
        <taxon>unclassified sequences</taxon>
        <taxon>metagenomes</taxon>
        <taxon>ecological metagenomes</taxon>
    </lineage>
</organism>
<evidence type="ECO:0000313" key="1">
    <source>
        <dbReference type="EMBL" id="GAH21724.1"/>
    </source>
</evidence>
<accession>X1EX23</accession>
<sequence length="97" mass="11141">MLFKKSKILLKSLLVIKDFNSCFFSEVSQNKGNFEIEVIDANQYKNNQYVKLNIKVNEKLKRIIESNILYIRTVDTGSYNGRAGLGQVNEDFDVCAI</sequence>
<feature type="non-terminal residue" evidence="1">
    <location>
        <position position="97"/>
    </location>
</feature>
<protein>
    <submittedName>
        <fullName evidence="1">Uncharacterized protein</fullName>
    </submittedName>
</protein>